<dbReference type="PANTHER" id="PTHR43792:SF16">
    <property type="entry name" value="N-ACETYLTRANSFERASE DOMAIN-CONTAINING PROTEIN"/>
    <property type="match status" value="1"/>
</dbReference>
<feature type="domain" description="N-acetyltransferase" evidence="1">
    <location>
        <begin position="8"/>
        <end position="171"/>
    </location>
</feature>
<name>A0A3T0CI26_SALET</name>
<dbReference type="Gene3D" id="3.40.630.30">
    <property type="match status" value="1"/>
</dbReference>
<protein>
    <submittedName>
        <fullName evidence="2">N-acetyltransferase</fullName>
    </submittedName>
</protein>
<evidence type="ECO:0000313" key="2">
    <source>
        <dbReference type="EMBL" id="AZT44284.1"/>
    </source>
</evidence>
<dbReference type="EMBL" id="CP034699">
    <property type="protein sequence ID" value="AZT44284.1"/>
    <property type="molecule type" value="Genomic_DNA"/>
</dbReference>
<dbReference type="GO" id="GO:0016747">
    <property type="term" value="F:acyltransferase activity, transferring groups other than amino-acyl groups"/>
    <property type="evidence" value="ECO:0007669"/>
    <property type="project" value="InterPro"/>
</dbReference>
<proteinExistence type="predicted"/>
<dbReference type="AlphaFoldDB" id="A0A3T0CI26"/>
<dbReference type="InterPro" id="IPR051531">
    <property type="entry name" value="N-acetyltransferase"/>
</dbReference>
<accession>A0A3T0CI26</accession>
<sequence length="178" mass="20136">MGLSSERLILKPVQPSDAEALFRIYGDPLTNTFNPAGPFPDKDYAEVILQEWIQHWKDEYFGYWAVSTLAEPERTIGFGGLSVKRYPDLMINNLGYRFETAAWGKGYATELARFLIRHGFSGLSLREISATVRADHAASRRVLEKSGMQYIRDIPDTSGATPSQLFSLTRRAWLNEVS</sequence>
<dbReference type="Pfam" id="PF13302">
    <property type="entry name" value="Acetyltransf_3"/>
    <property type="match status" value="1"/>
</dbReference>
<evidence type="ECO:0000259" key="1">
    <source>
        <dbReference type="PROSITE" id="PS51186"/>
    </source>
</evidence>
<dbReference type="InterPro" id="IPR000182">
    <property type="entry name" value="GNAT_dom"/>
</dbReference>
<organism evidence="2">
    <name type="scientific">Salmonella enterica subsp. enterica serovar Karamoja</name>
    <dbReference type="NCBI Taxonomy" id="2500153"/>
    <lineage>
        <taxon>Bacteria</taxon>
        <taxon>Pseudomonadati</taxon>
        <taxon>Pseudomonadota</taxon>
        <taxon>Gammaproteobacteria</taxon>
        <taxon>Enterobacterales</taxon>
        <taxon>Enterobacteriaceae</taxon>
        <taxon>Salmonella</taxon>
    </lineage>
</organism>
<dbReference type="PROSITE" id="PS51186">
    <property type="entry name" value="GNAT"/>
    <property type="match status" value="1"/>
</dbReference>
<keyword evidence="2" id="KW-0808">Transferase</keyword>
<dbReference type="PANTHER" id="PTHR43792">
    <property type="entry name" value="GNAT FAMILY, PUTATIVE (AFU_ORTHOLOGUE AFUA_3G00765)-RELATED-RELATED"/>
    <property type="match status" value="1"/>
</dbReference>
<geneLocation type="plasmid" evidence="2">
    <name>pRSE40</name>
</geneLocation>
<dbReference type="InterPro" id="IPR016181">
    <property type="entry name" value="Acyl_CoA_acyltransferase"/>
</dbReference>
<dbReference type="RefSeq" id="WP_168445528.1">
    <property type="nucleotide sequence ID" value="NZ_CP034699.1"/>
</dbReference>
<keyword evidence="2" id="KW-0614">Plasmid</keyword>
<dbReference type="SUPFAM" id="SSF55729">
    <property type="entry name" value="Acyl-CoA N-acyltransferases (Nat)"/>
    <property type="match status" value="1"/>
</dbReference>
<reference evidence="2" key="1">
    <citation type="submission" date="2018-12" db="EMBL/GenBank/DDBJ databases">
        <title>Complete genome sequences of twenty non-typhoidal Salmonella isolates from Rwanda.</title>
        <authorList>
            <person name="Byukusenge M."/>
            <person name="Li L."/>
            <person name="Subhashinie K."/>
            <person name="Nzayirambaho M."/>
            <person name="Kuchipudi S.V."/>
            <person name="Jayarao B.M."/>
        </authorList>
    </citation>
    <scope>NUCLEOTIDE SEQUENCE</scope>
    <source>
        <strain evidence="2">RSE40</strain>
        <plasmid evidence="2">pRSE40</plasmid>
    </source>
</reference>
<gene>
    <name evidence="2" type="ORF">EL007_23750</name>
</gene>